<dbReference type="PANTHER" id="PTHR21600">
    <property type="entry name" value="MITOCHONDRIAL RNA PSEUDOURIDINE SYNTHASE"/>
    <property type="match status" value="1"/>
</dbReference>
<dbReference type="InterPro" id="IPR006145">
    <property type="entry name" value="PsdUridine_synth_RsuA/RluA"/>
</dbReference>
<name>A0A1E3NMD3_9ASCO</name>
<dbReference type="SUPFAM" id="SSF55120">
    <property type="entry name" value="Pseudouridine synthase"/>
    <property type="match status" value="1"/>
</dbReference>
<dbReference type="InterPro" id="IPR020103">
    <property type="entry name" value="PsdUridine_synth_cat_dom_sf"/>
</dbReference>
<sequence>MFKSYVAQSIRRESSLVSDRLFKVVITPRKLQELEEIPDDLPRVTPQPNPPLFGIKDGYQSVAPYTKLTYTNVNRLKKKKPMTVMKLFETSFLGKNMDFYKKQIMDEQLWILRPTKDPLSSGKKKLRDADYSDYETLKGSDLFELQLKENDVVVNHACIHELKVPDSPNLNIIYEDKSLLVVNKPAGIPVHPSGSSYKFNTLQYLLTVKMNPLFDPHDLIDKDTLEFRTSLWPCHRLDKDTSGVLIFAKNQNRCSELTKQIENKKGMTKRYLALVHGKFGPKMRIVKDPVVDVDLAKRYENGGIGRKILYGKTTFKMIHYDEKSDTSLLDCHLFTGRRHQIRQHLRNLGFHIVHDPLYGIEGILKERMFHYPEKAEFLKLRKKYELQLQNRVNFWEKESICSNCYHVTYNDPTNHLDKYMRLHSIEYTYQPKDFTEPVWKFKTPLPHWAEAILPANKAAEFILPGSENENASHS</sequence>
<dbReference type="Gene3D" id="3.30.2350.10">
    <property type="entry name" value="Pseudouridine synthase"/>
    <property type="match status" value="1"/>
</dbReference>
<dbReference type="PROSITE" id="PS01129">
    <property type="entry name" value="PSI_RLU"/>
    <property type="match status" value="1"/>
</dbReference>
<dbReference type="Pfam" id="PF00849">
    <property type="entry name" value="PseudoU_synth_2"/>
    <property type="match status" value="1"/>
</dbReference>
<dbReference type="Proteomes" id="UP000094455">
    <property type="component" value="Unassembled WGS sequence"/>
</dbReference>
<gene>
    <name evidence="2" type="ORF">PICMEDRAFT_71353</name>
</gene>
<dbReference type="InterPro" id="IPR006224">
    <property type="entry name" value="PsdUridine_synth_RluA-like_CS"/>
</dbReference>
<dbReference type="InterPro" id="IPR050188">
    <property type="entry name" value="RluA_PseudoU_synthase"/>
</dbReference>
<dbReference type="GO" id="GO:0009982">
    <property type="term" value="F:pseudouridine synthase activity"/>
    <property type="evidence" value="ECO:0007669"/>
    <property type="project" value="InterPro"/>
</dbReference>
<evidence type="ECO:0000313" key="3">
    <source>
        <dbReference type="Proteomes" id="UP000094455"/>
    </source>
</evidence>
<organism evidence="2 3">
    <name type="scientific">Pichia membranifaciens NRRL Y-2026</name>
    <dbReference type="NCBI Taxonomy" id="763406"/>
    <lineage>
        <taxon>Eukaryota</taxon>
        <taxon>Fungi</taxon>
        <taxon>Dikarya</taxon>
        <taxon>Ascomycota</taxon>
        <taxon>Saccharomycotina</taxon>
        <taxon>Pichiomycetes</taxon>
        <taxon>Pichiales</taxon>
        <taxon>Pichiaceae</taxon>
        <taxon>Pichia</taxon>
    </lineage>
</organism>
<feature type="domain" description="Pseudouridine synthase RsuA/RluA-like" evidence="1">
    <location>
        <begin position="179"/>
        <end position="346"/>
    </location>
</feature>
<accession>A0A1E3NMD3</accession>
<reference evidence="2 3" key="1">
    <citation type="journal article" date="2016" name="Proc. Natl. Acad. Sci. U.S.A.">
        <title>Comparative genomics of biotechnologically important yeasts.</title>
        <authorList>
            <person name="Riley R."/>
            <person name="Haridas S."/>
            <person name="Wolfe K.H."/>
            <person name="Lopes M.R."/>
            <person name="Hittinger C.T."/>
            <person name="Goeker M."/>
            <person name="Salamov A.A."/>
            <person name="Wisecaver J.H."/>
            <person name="Long T.M."/>
            <person name="Calvey C.H."/>
            <person name="Aerts A.L."/>
            <person name="Barry K.W."/>
            <person name="Choi C."/>
            <person name="Clum A."/>
            <person name="Coughlan A.Y."/>
            <person name="Deshpande S."/>
            <person name="Douglass A.P."/>
            <person name="Hanson S.J."/>
            <person name="Klenk H.-P."/>
            <person name="LaButti K.M."/>
            <person name="Lapidus A."/>
            <person name="Lindquist E.A."/>
            <person name="Lipzen A.M."/>
            <person name="Meier-Kolthoff J.P."/>
            <person name="Ohm R.A."/>
            <person name="Otillar R.P."/>
            <person name="Pangilinan J.L."/>
            <person name="Peng Y."/>
            <person name="Rokas A."/>
            <person name="Rosa C.A."/>
            <person name="Scheuner C."/>
            <person name="Sibirny A.A."/>
            <person name="Slot J.C."/>
            <person name="Stielow J.B."/>
            <person name="Sun H."/>
            <person name="Kurtzman C.P."/>
            <person name="Blackwell M."/>
            <person name="Grigoriev I.V."/>
            <person name="Jeffries T.W."/>
        </authorList>
    </citation>
    <scope>NUCLEOTIDE SEQUENCE [LARGE SCALE GENOMIC DNA]</scope>
    <source>
        <strain evidence="2 3">NRRL Y-2026</strain>
    </source>
</reference>
<dbReference type="EMBL" id="KV454002">
    <property type="protein sequence ID" value="ODQ47261.1"/>
    <property type="molecule type" value="Genomic_DNA"/>
</dbReference>
<dbReference type="GO" id="GO:0000455">
    <property type="term" value="P:enzyme-directed rRNA pseudouridine synthesis"/>
    <property type="evidence" value="ECO:0007669"/>
    <property type="project" value="TreeGrafter"/>
</dbReference>
<dbReference type="PANTHER" id="PTHR21600:SF40">
    <property type="entry name" value="PSEUDOURIDYLATE SYNTHASE RPUSD2"/>
    <property type="match status" value="1"/>
</dbReference>
<dbReference type="GO" id="GO:0003723">
    <property type="term" value="F:RNA binding"/>
    <property type="evidence" value="ECO:0007669"/>
    <property type="project" value="InterPro"/>
</dbReference>
<protein>
    <recommendedName>
        <fullName evidence="1">Pseudouridine synthase RsuA/RluA-like domain-containing protein</fullName>
    </recommendedName>
</protein>
<evidence type="ECO:0000259" key="1">
    <source>
        <dbReference type="Pfam" id="PF00849"/>
    </source>
</evidence>
<dbReference type="RefSeq" id="XP_019018374.1">
    <property type="nucleotide sequence ID" value="XM_019163901.1"/>
</dbReference>
<dbReference type="STRING" id="763406.A0A1E3NMD3"/>
<dbReference type="AlphaFoldDB" id="A0A1E3NMD3"/>
<evidence type="ECO:0000313" key="2">
    <source>
        <dbReference type="EMBL" id="ODQ47261.1"/>
    </source>
</evidence>
<dbReference type="OrthoDB" id="424794at2759"/>
<proteinExistence type="predicted"/>
<keyword evidence="3" id="KW-1185">Reference proteome</keyword>
<dbReference type="GeneID" id="30180588"/>